<dbReference type="CDD" id="cd01840">
    <property type="entry name" value="SGNH_hydrolase_yrhL_like"/>
    <property type="match status" value="1"/>
</dbReference>
<feature type="transmembrane region" description="Helical" evidence="1">
    <location>
        <begin position="12"/>
        <end position="32"/>
    </location>
</feature>
<reference evidence="2 3" key="1">
    <citation type="journal article" date="2015" name="Genome Announc.">
        <title>Expanding the biotechnology potential of lactobacilli through comparative genomics of 213 strains and associated genera.</title>
        <authorList>
            <person name="Sun Z."/>
            <person name="Harris H.M."/>
            <person name="McCann A."/>
            <person name="Guo C."/>
            <person name="Argimon S."/>
            <person name="Zhang W."/>
            <person name="Yang X."/>
            <person name="Jeffery I.B."/>
            <person name="Cooney J.C."/>
            <person name="Kagawa T.F."/>
            <person name="Liu W."/>
            <person name="Song Y."/>
            <person name="Salvetti E."/>
            <person name="Wrobel A."/>
            <person name="Rasinkangas P."/>
            <person name="Parkhill J."/>
            <person name="Rea M.C."/>
            <person name="O'Sullivan O."/>
            <person name="Ritari J."/>
            <person name="Douillard F.P."/>
            <person name="Paul Ross R."/>
            <person name="Yang R."/>
            <person name="Briner A.E."/>
            <person name="Felis G.E."/>
            <person name="de Vos W.M."/>
            <person name="Barrangou R."/>
            <person name="Klaenhammer T.R."/>
            <person name="Caufield P.W."/>
            <person name="Cui Y."/>
            <person name="Zhang H."/>
            <person name="O'Toole P.W."/>
        </authorList>
    </citation>
    <scope>NUCLEOTIDE SEQUENCE [LARGE SCALE GENOMIC DNA]</scope>
    <source>
        <strain evidence="2 3">DSM 19906</strain>
    </source>
</reference>
<keyword evidence="1" id="KW-1133">Transmembrane helix</keyword>
<evidence type="ECO:0008006" key="4">
    <source>
        <dbReference type="Google" id="ProtNLM"/>
    </source>
</evidence>
<organism evidence="2 3">
    <name type="scientific">Lentilactobacillus kisonensis DSM 19906 = JCM 15041</name>
    <dbReference type="NCBI Taxonomy" id="1423766"/>
    <lineage>
        <taxon>Bacteria</taxon>
        <taxon>Bacillati</taxon>
        <taxon>Bacillota</taxon>
        <taxon>Bacilli</taxon>
        <taxon>Lactobacillales</taxon>
        <taxon>Lactobacillaceae</taxon>
        <taxon>Lentilactobacillus</taxon>
    </lineage>
</organism>
<name>A0A0R1NK00_9LACO</name>
<keyword evidence="1" id="KW-0472">Membrane</keyword>
<evidence type="ECO:0000313" key="3">
    <source>
        <dbReference type="Proteomes" id="UP000051439"/>
    </source>
</evidence>
<comment type="caution">
    <text evidence="2">The sequence shown here is derived from an EMBL/GenBank/DDBJ whole genome shotgun (WGS) entry which is preliminary data.</text>
</comment>
<evidence type="ECO:0000256" key="1">
    <source>
        <dbReference type="SAM" id="Phobius"/>
    </source>
</evidence>
<keyword evidence="1" id="KW-0812">Transmembrane</keyword>
<evidence type="ECO:0000313" key="2">
    <source>
        <dbReference type="EMBL" id="KRL20791.1"/>
    </source>
</evidence>
<keyword evidence="3" id="KW-1185">Reference proteome</keyword>
<gene>
    <name evidence="2" type="ORF">FC98_GL001290</name>
</gene>
<sequence length="234" mass="26262">MPKKNQLQLRTVISGIIAVAAMTLLAIVLVSAPNRQVHVDAAANSKHQESPKIHLTKREQRVAHQYRLTKQQTRTASKTPITAIGDSVMLDVKPNIKQVFRHSAVSGSVGRQFYSLPKIVRDLKAHGHLRKYVVINLGTNGPPTQGDINAVLKTVGNKRQLFWINTRVPRHWQGTTNRLIARNAKKHANVHVVNWYQASSGHASWFASDRVHVDLTGARYYTRELAREVSKVLN</sequence>
<accession>A0A0R1NK00</accession>
<dbReference type="EMBL" id="AZEB01000021">
    <property type="protein sequence ID" value="KRL20791.1"/>
    <property type="molecule type" value="Genomic_DNA"/>
</dbReference>
<dbReference type="InterPro" id="IPR036514">
    <property type="entry name" value="SGNH_hydro_sf"/>
</dbReference>
<dbReference type="Gene3D" id="3.40.50.1110">
    <property type="entry name" value="SGNH hydrolase"/>
    <property type="match status" value="1"/>
</dbReference>
<dbReference type="PATRIC" id="fig|1423766.4.peg.1330"/>
<dbReference type="RefSeq" id="WP_054655453.1">
    <property type="nucleotide sequence ID" value="NZ_AZEB01000021.1"/>
</dbReference>
<protein>
    <recommendedName>
        <fullName evidence="4">Acyltransferase</fullName>
    </recommendedName>
</protein>
<dbReference type="Proteomes" id="UP000051439">
    <property type="component" value="Unassembled WGS sequence"/>
</dbReference>
<proteinExistence type="predicted"/>
<dbReference type="AlphaFoldDB" id="A0A0R1NK00"/>
<dbReference type="SUPFAM" id="SSF52266">
    <property type="entry name" value="SGNH hydrolase"/>
    <property type="match status" value="1"/>
</dbReference>